<gene>
    <name evidence="4" type="ORF">L2672_04390</name>
</gene>
<dbReference type="Pfam" id="PF01832">
    <property type="entry name" value="Glucosaminidase"/>
    <property type="match status" value="1"/>
</dbReference>
<sequence>MQLINSKYSIKGVISALLTLCLTSCSPAEDDKHATATSLNNKPVDTIEPTPPEKKTTQRQETAEDNDKADIKIAPLSEFANNEPNEIQKSFSLILDDRPTKKPKLVHVDSLETIKALFDSLDYTTESWQQGNREVPRLTFETVTEEWQQHSNEIPVDEKKMIFFRLMAPLVLLSNEKVLLERRYIEVHDNDDDKVIKLAQKYKIIDEPAPITDEQKAALLARVDIIPPSLVLAQAAEESGWATSRFTVEGNAFFGQWDFSGNGMVPKQQRTELGNYGIARFDSPLASVIGYLTNINTHNAYQKLRDLRAQLRHNNAPITGLELAGTLDKYSERGQEYIDGIRSLINYNKLNDVDEAYLSDKDPIHLMTAP</sequence>
<keyword evidence="5" id="KW-1185">Reference proteome</keyword>
<keyword evidence="2" id="KW-0732">Signal</keyword>
<comment type="caution">
    <text evidence="4">The sequence shown here is derived from an EMBL/GenBank/DDBJ whole genome shotgun (WGS) entry which is preliminary data.</text>
</comment>
<dbReference type="PANTHER" id="PTHR40572:SF1">
    <property type="entry name" value="PROTEIN BAX"/>
    <property type="match status" value="1"/>
</dbReference>
<dbReference type="AlphaFoldDB" id="A0A9X1ZLN1"/>
<dbReference type="GO" id="GO:0004040">
    <property type="term" value="F:amidase activity"/>
    <property type="evidence" value="ECO:0007669"/>
    <property type="project" value="InterPro"/>
</dbReference>
<dbReference type="InterPro" id="IPR053195">
    <property type="entry name" value="Bax-like"/>
</dbReference>
<proteinExistence type="predicted"/>
<dbReference type="Proteomes" id="UP001139333">
    <property type="component" value="Unassembled WGS sequence"/>
</dbReference>
<evidence type="ECO:0000256" key="2">
    <source>
        <dbReference type="SAM" id="SignalP"/>
    </source>
</evidence>
<evidence type="ECO:0000256" key="1">
    <source>
        <dbReference type="SAM" id="MobiDB-lite"/>
    </source>
</evidence>
<feature type="domain" description="Mannosyl-glycoprotein endo-beta-N-acetylglucosamidase-like" evidence="3">
    <location>
        <begin position="223"/>
        <end position="349"/>
    </location>
</feature>
<feature type="signal peptide" evidence="2">
    <location>
        <begin position="1"/>
        <end position="28"/>
    </location>
</feature>
<organism evidence="4 5">
    <name type="scientific">Shewanella gaetbuli</name>
    <dbReference type="NCBI Taxonomy" id="220752"/>
    <lineage>
        <taxon>Bacteria</taxon>
        <taxon>Pseudomonadati</taxon>
        <taxon>Pseudomonadota</taxon>
        <taxon>Gammaproteobacteria</taxon>
        <taxon>Alteromonadales</taxon>
        <taxon>Shewanellaceae</taxon>
        <taxon>Shewanella</taxon>
    </lineage>
</organism>
<evidence type="ECO:0000313" key="4">
    <source>
        <dbReference type="EMBL" id="MCL1141937.1"/>
    </source>
</evidence>
<protein>
    <submittedName>
        <fullName evidence="4">Glucosaminidase domain-containing protein</fullName>
    </submittedName>
</protein>
<dbReference type="EMBL" id="JAKIKP010000002">
    <property type="protein sequence ID" value="MCL1141937.1"/>
    <property type="molecule type" value="Genomic_DNA"/>
</dbReference>
<feature type="compositionally biased region" description="Basic and acidic residues" evidence="1">
    <location>
        <begin position="51"/>
        <end position="67"/>
    </location>
</feature>
<dbReference type="Gene3D" id="1.10.530.10">
    <property type="match status" value="1"/>
</dbReference>
<evidence type="ECO:0000313" key="5">
    <source>
        <dbReference type="Proteomes" id="UP001139333"/>
    </source>
</evidence>
<reference evidence="4" key="1">
    <citation type="submission" date="2022-01" db="EMBL/GenBank/DDBJ databases">
        <title>Whole genome-based taxonomy of the Shewanellaceae.</title>
        <authorList>
            <person name="Martin-Rodriguez A.J."/>
        </authorList>
    </citation>
    <scope>NUCLEOTIDE SEQUENCE</scope>
    <source>
        <strain evidence="4">DSM 16422</strain>
    </source>
</reference>
<dbReference type="InterPro" id="IPR002901">
    <property type="entry name" value="MGlyc_endo_b_GlcNAc-like_dom"/>
</dbReference>
<dbReference type="RefSeq" id="WP_248994612.1">
    <property type="nucleotide sequence ID" value="NZ_JAKIKP010000002.1"/>
</dbReference>
<evidence type="ECO:0000259" key="3">
    <source>
        <dbReference type="Pfam" id="PF01832"/>
    </source>
</evidence>
<dbReference type="PANTHER" id="PTHR40572">
    <property type="entry name" value="PROTEIN BAX"/>
    <property type="match status" value="1"/>
</dbReference>
<feature type="region of interest" description="Disordered" evidence="1">
    <location>
        <begin position="31"/>
        <end position="67"/>
    </location>
</feature>
<accession>A0A9X1ZLN1</accession>
<feature type="chain" id="PRO_5040958186" evidence="2">
    <location>
        <begin position="29"/>
        <end position="370"/>
    </location>
</feature>
<name>A0A9X1ZLN1_9GAMM</name>